<reference evidence="2 3" key="1">
    <citation type="submission" date="2019-08" db="EMBL/GenBank/DDBJ databases">
        <title>Identification of a novel species of the genus Boseongicola.</title>
        <authorList>
            <person name="Zhang X.-Q."/>
        </authorList>
    </citation>
    <scope>NUCLEOTIDE SEQUENCE [LARGE SCALE GENOMIC DNA]</scope>
    <source>
        <strain evidence="2 3">HY14</strain>
    </source>
</reference>
<feature type="region of interest" description="Disordered" evidence="1">
    <location>
        <begin position="46"/>
        <end position="118"/>
    </location>
</feature>
<evidence type="ECO:0000313" key="2">
    <source>
        <dbReference type="EMBL" id="TYB80684.1"/>
    </source>
</evidence>
<comment type="caution">
    <text evidence="2">The sequence shown here is derived from an EMBL/GenBank/DDBJ whole genome shotgun (WGS) entry which is preliminary data.</text>
</comment>
<name>A0A5D0RJL2_9RHOB</name>
<protein>
    <submittedName>
        <fullName evidence="2">Uncharacterized protein</fullName>
    </submittedName>
</protein>
<sequence length="293" mass="31173">MASLHDGLGLRRALGKDLHPLDRIETGGHLFIFGADRLGRRHVQRRVPGAGHEVRGRQAPLQERAIFGQRHHRRQRRDQDAEQGKADAGNRHSSLQYAPTTGRLKTPGPSSARLLPDAPGPVHATKAVFASVFPCFARDRRVAMQIEHDSANYRYGCPLQLWHRDSCAIPPATNTFAGTGMDMRNILLASAMATAGLIGSVQSASAQTFDLSAVQAACAAGAGGGLADPAACDAAIAAFLNGAALLPPTQRLAAVRQLQVFVIAELPPQAQTLAAVQRIDEEVQVAEQDASGI</sequence>
<accession>A0A5D0RJL2</accession>
<gene>
    <name evidence="2" type="ORF">FVF75_13740</name>
</gene>
<dbReference type="AlphaFoldDB" id="A0A5D0RJL2"/>
<evidence type="ECO:0000313" key="3">
    <source>
        <dbReference type="Proteomes" id="UP000322080"/>
    </source>
</evidence>
<dbReference type="Proteomes" id="UP000322080">
    <property type="component" value="Unassembled WGS sequence"/>
</dbReference>
<proteinExistence type="predicted"/>
<dbReference type="EMBL" id="VSIY01000013">
    <property type="protein sequence ID" value="TYB80684.1"/>
    <property type="molecule type" value="Genomic_DNA"/>
</dbReference>
<evidence type="ECO:0000256" key="1">
    <source>
        <dbReference type="SAM" id="MobiDB-lite"/>
    </source>
</evidence>
<feature type="compositionally biased region" description="Basic and acidic residues" evidence="1">
    <location>
        <begin position="77"/>
        <end position="90"/>
    </location>
</feature>
<keyword evidence="3" id="KW-1185">Reference proteome</keyword>
<organism evidence="2 3">
    <name type="scientific">Maritimibacter fusiformis</name>
    <dbReference type="NCBI Taxonomy" id="2603819"/>
    <lineage>
        <taxon>Bacteria</taxon>
        <taxon>Pseudomonadati</taxon>
        <taxon>Pseudomonadota</taxon>
        <taxon>Alphaproteobacteria</taxon>
        <taxon>Rhodobacterales</taxon>
        <taxon>Roseobacteraceae</taxon>
        <taxon>Maritimibacter</taxon>
    </lineage>
</organism>